<accession>A0A1E2UP32</accession>
<feature type="region of interest" description="Disordered" evidence="1">
    <location>
        <begin position="207"/>
        <end position="232"/>
    </location>
</feature>
<sequence>MNGSATTFGTNQLRSPNYLFWATHTPLSTPFRSNQTVAQEVANLFRQGRQGEAVALLNNHKQGQAPAVQQALDRMVSAELQYSISPDTSHNNQNLFASPAEIGTAIRQINQAGSQTPEMPVTSTLSDQQKFDVYASIVQTRGDQAARDDLANGNSVIVGLRSETGSLENHGRGVYDDRIAVISREANGTVHVEEFNRVSTEPSAQYDANLANHPDNRFRRSVGEDVTGDGIRDQGRLAAPQTIQMYEDTHRNPASAGGSDFALRPTPQSVNQGQGGVERFTAGTGYVDNSNPGTSDDLNRTFKIHSGSRTNTDSAGCTTVHPNDYVRFEESIRTHPGQTTWNYVLTEVTP</sequence>
<evidence type="ECO:0000313" key="2">
    <source>
        <dbReference type="EMBL" id="ODB96503.1"/>
    </source>
</evidence>
<dbReference type="Proteomes" id="UP000094849">
    <property type="component" value="Unassembled WGS sequence"/>
</dbReference>
<dbReference type="STRING" id="1818881.A3196_06855"/>
<proteinExistence type="predicted"/>
<dbReference type="RefSeq" id="WP_069024307.1">
    <property type="nucleotide sequence ID" value="NZ_LVJZ01000003.1"/>
</dbReference>
<name>A0A1E2UP32_9GAMM</name>
<dbReference type="EMBL" id="LVJZ01000003">
    <property type="protein sequence ID" value="ODB96503.1"/>
    <property type="molecule type" value="Genomic_DNA"/>
</dbReference>
<keyword evidence="3" id="KW-1185">Reference proteome</keyword>
<dbReference type="AlphaFoldDB" id="A0A1E2UP32"/>
<organism evidence="2 3">
    <name type="scientific">Candidatus Thiodiazotropha endoloripes</name>
    <dbReference type="NCBI Taxonomy" id="1818881"/>
    <lineage>
        <taxon>Bacteria</taxon>
        <taxon>Pseudomonadati</taxon>
        <taxon>Pseudomonadota</taxon>
        <taxon>Gammaproteobacteria</taxon>
        <taxon>Chromatiales</taxon>
        <taxon>Sedimenticolaceae</taxon>
        <taxon>Candidatus Thiodiazotropha</taxon>
    </lineage>
</organism>
<evidence type="ECO:0000256" key="1">
    <source>
        <dbReference type="SAM" id="MobiDB-lite"/>
    </source>
</evidence>
<reference evidence="2 3" key="1">
    <citation type="submission" date="2016-03" db="EMBL/GenBank/DDBJ databases">
        <title>Chemosynthetic sulphur-oxidizing symbionts of marine invertebrate animals are capable of nitrogen fixation.</title>
        <authorList>
            <person name="Petersen J.M."/>
            <person name="Kemper A."/>
            <person name="Gruber-Vodicka H."/>
            <person name="Cardini U."/>
            <person name="Geest Mvander."/>
            <person name="Kleiner M."/>
            <person name="Bulgheresi S."/>
            <person name="Fussmann M."/>
            <person name="Herbold C."/>
            <person name="Seah B.K.B."/>
            <person name="Antony C.Paul."/>
            <person name="Liu D."/>
            <person name="Belitz A."/>
            <person name="Weber M."/>
        </authorList>
    </citation>
    <scope>NUCLEOTIDE SEQUENCE [LARGE SCALE GENOMIC DNA]</scope>
    <source>
        <strain evidence="2">G_D</strain>
    </source>
</reference>
<evidence type="ECO:0000313" key="3">
    <source>
        <dbReference type="Proteomes" id="UP000094849"/>
    </source>
</evidence>
<feature type="compositionally biased region" description="Basic and acidic residues" evidence="1">
    <location>
        <begin position="214"/>
        <end position="223"/>
    </location>
</feature>
<protein>
    <submittedName>
        <fullName evidence="2">Uncharacterized protein</fullName>
    </submittedName>
</protein>
<gene>
    <name evidence="2" type="ORF">A3196_06855</name>
</gene>
<comment type="caution">
    <text evidence="2">The sequence shown here is derived from an EMBL/GenBank/DDBJ whole genome shotgun (WGS) entry which is preliminary data.</text>
</comment>